<dbReference type="RefSeq" id="WP_054340438.1">
    <property type="nucleotide sequence ID" value="NZ_FTOE01000006.1"/>
</dbReference>
<dbReference type="GO" id="GO:0032787">
    <property type="term" value="P:monocarboxylic acid metabolic process"/>
    <property type="evidence" value="ECO:0007669"/>
    <property type="project" value="UniProtKB-ARBA"/>
</dbReference>
<evidence type="ECO:0000256" key="3">
    <source>
        <dbReference type="RuleBase" id="RU000363"/>
    </source>
</evidence>
<dbReference type="Proteomes" id="UP000185999">
    <property type="component" value="Unassembled WGS sequence"/>
</dbReference>
<comment type="similarity">
    <text evidence="1 3">Belongs to the short-chain dehydrogenases/reductases (SDR) family.</text>
</comment>
<evidence type="ECO:0000259" key="4">
    <source>
        <dbReference type="SMART" id="SM00822"/>
    </source>
</evidence>
<dbReference type="InterPro" id="IPR011283">
    <property type="entry name" value="Acetoacetyl-CoA_reductase"/>
</dbReference>
<dbReference type="PRINTS" id="PR00081">
    <property type="entry name" value="GDHRDH"/>
</dbReference>
<dbReference type="STRING" id="619304.SAMN05421760_106189"/>
<dbReference type="EMBL" id="FTOE01000006">
    <property type="protein sequence ID" value="SIS87196.1"/>
    <property type="molecule type" value="Genomic_DNA"/>
</dbReference>
<feature type="domain" description="Ketoreductase" evidence="4">
    <location>
        <begin position="4"/>
        <end position="185"/>
    </location>
</feature>
<protein>
    <submittedName>
        <fullName evidence="5">3-oxoacyl-[acyl-carrier-protein] reductase</fullName>
    </submittedName>
</protein>
<dbReference type="PANTHER" id="PTHR42879">
    <property type="entry name" value="3-OXOACYL-(ACYL-CARRIER-PROTEIN) REDUCTASE"/>
    <property type="match status" value="1"/>
</dbReference>
<dbReference type="NCBIfam" id="NF009464">
    <property type="entry name" value="PRK12824.1"/>
    <property type="match status" value="1"/>
</dbReference>
<dbReference type="PANTHER" id="PTHR42879:SF2">
    <property type="entry name" value="3-OXOACYL-[ACYL-CARRIER-PROTEIN] REDUCTASE FABG"/>
    <property type="match status" value="1"/>
</dbReference>
<dbReference type="InterPro" id="IPR020904">
    <property type="entry name" value="Sc_DH/Rdtase_CS"/>
</dbReference>
<dbReference type="Pfam" id="PF00106">
    <property type="entry name" value="adh_short"/>
    <property type="match status" value="1"/>
</dbReference>
<dbReference type="GO" id="GO:0042619">
    <property type="term" value="P:poly-hydroxybutyrate biosynthetic process"/>
    <property type="evidence" value="ECO:0007669"/>
    <property type="project" value="InterPro"/>
</dbReference>
<evidence type="ECO:0000313" key="6">
    <source>
        <dbReference type="Proteomes" id="UP000185999"/>
    </source>
</evidence>
<evidence type="ECO:0000256" key="1">
    <source>
        <dbReference type="ARBA" id="ARBA00006484"/>
    </source>
</evidence>
<sequence length="247" mass="26507">MTQRIAIVTGANGGLGESMCKALIEQGRKVIGTFALGHEAAAATWQEEMKQQGFDITMKAVDVCDYSDCKRLLEEIERTEGHIDILVNNAGITRDAPLKKMQPEQWQAVIQTNLNSMFNMCQPVFEAMCNRGWGRIVNISSLNGEKGQFGQANYSAAKAGIYGFTKAIAQEGAKKGVTVNAVSPGYIDTPMVRQVPEKVLNSIVAGIPVGRLGQPAEVARAVAFLTADDAGFITGTNMSVNGGQYMA</sequence>
<dbReference type="GO" id="GO:0005737">
    <property type="term" value="C:cytoplasm"/>
    <property type="evidence" value="ECO:0007669"/>
    <property type="project" value="InterPro"/>
</dbReference>
<keyword evidence="2" id="KW-0560">Oxidoreductase</keyword>
<gene>
    <name evidence="5" type="ORF">SAMN05421760_106189</name>
</gene>
<dbReference type="InterPro" id="IPR036291">
    <property type="entry name" value="NAD(P)-bd_dom_sf"/>
</dbReference>
<dbReference type="FunFam" id="3.40.50.720:FF:000173">
    <property type="entry name" value="3-oxoacyl-[acyl-carrier protein] reductase"/>
    <property type="match status" value="1"/>
</dbReference>
<dbReference type="InterPro" id="IPR050259">
    <property type="entry name" value="SDR"/>
</dbReference>
<dbReference type="InterPro" id="IPR002347">
    <property type="entry name" value="SDR_fam"/>
</dbReference>
<dbReference type="OrthoDB" id="9804774at2"/>
<organism evidence="5 6">
    <name type="scientific">Neptunomonas antarctica</name>
    <dbReference type="NCBI Taxonomy" id="619304"/>
    <lineage>
        <taxon>Bacteria</taxon>
        <taxon>Pseudomonadati</taxon>
        <taxon>Pseudomonadota</taxon>
        <taxon>Gammaproteobacteria</taxon>
        <taxon>Oceanospirillales</taxon>
        <taxon>Oceanospirillaceae</taxon>
        <taxon>Neptunomonas</taxon>
    </lineage>
</organism>
<keyword evidence="6" id="KW-1185">Reference proteome</keyword>
<dbReference type="GO" id="GO:0018454">
    <property type="term" value="F:acetoacetyl-CoA reductase activity"/>
    <property type="evidence" value="ECO:0007669"/>
    <property type="project" value="InterPro"/>
</dbReference>
<dbReference type="NCBIfam" id="TIGR01829">
    <property type="entry name" value="AcAcCoA_reduct"/>
    <property type="match status" value="1"/>
</dbReference>
<dbReference type="Gene3D" id="3.40.50.720">
    <property type="entry name" value="NAD(P)-binding Rossmann-like Domain"/>
    <property type="match status" value="1"/>
</dbReference>
<dbReference type="AlphaFoldDB" id="A0A1N7MM10"/>
<dbReference type="NCBIfam" id="NF009466">
    <property type="entry name" value="PRK12826.1-2"/>
    <property type="match status" value="1"/>
</dbReference>
<accession>A0A1N7MM10</accession>
<dbReference type="PROSITE" id="PS00061">
    <property type="entry name" value="ADH_SHORT"/>
    <property type="match status" value="1"/>
</dbReference>
<dbReference type="CDD" id="cd05333">
    <property type="entry name" value="BKR_SDR_c"/>
    <property type="match status" value="1"/>
</dbReference>
<dbReference type="SMART" id="SM00822">
    <property type="entry name" value="PKS_KR"/>
    <property type="match status" value="1"/>
</dbReference>
<reference evidence="6" key="1">
    <citation type="submission" date="2017-01" db="EMBL/GenBank/DDBJ databases">
        <authorList>
            <person name="Varghese N."/>
            <person name="Submissions S."/>
        </authorList>
    </citation>
    <scope>NUCLEOTIDE SEQUENCE [LARGE SCALE GENOMIC DNA]</scope>
    <source>
        <strain evidence="6">DSM 22306</strain>
    </source>
</reference>
<dbReference type="SUPFAM" id="SSF51735">
    <property type="entry name" value="NAD(P)-binding Rossmann-fold domains"/>
    <property type="match status" value="1"/>
</dbReference>
<evidence type="ECO:0000256" key="2">
    <source>
        <dbReference type="ARBA" id="ARBA00023002"/>
    </source>
</evidence>
<dbReference type="PRINTS" id="PR00080">
    <property type="entry name" value="SDRFAMILY"/>
</dbReference>
<evidence type="ECO:0000313" key="5">
    <source>
        <dbReference type="EMBL" id="SIS87196.1"/>
    </source>
</evidence>
<name>A0A1N7MM10_9GAMM</name>
<dbReference type="InterPro" id="IPR057326">
    <property type="entry name" value="KR_dom"/>
</dbReference>
<proteinExistence type="inferred from homology"/>